<proteinExistence type="predicted"/>
<comment type="caution">
    <text evidence="2">The sequence shown here is derived from an EMBL/GenBank/DDBJ whole genome shotgun (WGS) entry which is preliminary data.</text>
</comment>
<dbReference type="EMBL" id="JAEHFY010000017">
    <property type="protein sequence ID" value="MBK0383752.1"/>
    <property type="molecule type" value="Genomic_DNA"/>
</dbReference>
<evidence type="ECO:0008006" key="4">
    <source>
        <dbReference type="Google" id="ProtNLM"/>
    </source>
</evidence>
<gene>
    <name evidence="2" type="ORF">I5M32_12355</name>
</gene>
<evidence type="ECO:0000256" key="1">
    <source>
        <dbReference type="SAM" id="SignalP"/>
    </source>
</evidence>
<accession>A0ABS1BLJ3</accession>
<keyword evidence="1" id="KW-0732">Signal</keyword>
<keyword evidence="3" id="KW-1185">Reference proteome</keyword>
<evidence type="ECO:0000313" key="3">
    <source>
        <dbReference type="Proteomes" id="UP000660024"/>
    </source>
</evidence>
<dbReference type="RefSeq" id="WP_200586820.1">
    <property type="nucleotide sequence ID" value="NZ_JAEHFY010000017.1"/>
</dbReference>
<protein>
    <recommendedName>
        <fullName evidence="4">Outer membrane protein beta-barrel domain-containing protein</fullName>
    </recommendedName>
</protein>
<dbReference type="Proteomes" id="UP000660024">
    <property type="component" value="Unassembled WGS sequence"/>
</dbReference>
<organism evidence="2 3">
    <name type="scientific">Pedobacter segetis</name>
    <dbReference type="NCBI Taxonomy" id="2793069"/>
    <lineage>
        <taxon>Bacteria</taxon>
        <taxon>Pseudomonadati</taxon>
        <taxon>Bacteroidota</taxon>
        <taxon>Sphingobacteriia</taxon>
        <taxon>Sphingobacteriales</taxon>
        <taxon>Sphingobacteriaceae</taxon>
        <taxon>Pedobacter</taxon>
    </lineage>
</organism>
<feature type="signal peptide" evidence="1">
    <location>
        <begin position="1"/>
        <end position="18"/>
    </location>
</feature>
<feature type="chain" id="PRO_5046384583" description="Outer membrane protein beta-barrel domain-containing protein" evidence="1">
    <location>
        <begin position="19"/>
        <end position="247"/>
    </location>
</feature>
<reference evidence="2 3" key="1">
    <citation type="submission" date="2020-12" db="EMBL/GenBank/DDBJ databases">
        <title>Bacterial novel species Pedobacter sp. SD-b isolated from soil.</title>
        <authorList>
            <person name="Jung H.-Y."/>
        </authorList>
    </citation>
    <scope>NUCLEOTIDE SEQUENCE [LARGE SCALE GENOMIC DNA]</scope>
    <source>
        <strain evidence="2 3">SD-b</strain>
    </source>
</reference>
<sequence length="247" mass="27003">MKKIILTLLLFGALKAYSQANFSRIGVGLSAGLSSSFTGLSYGPGGSIPGFAPKKTLFINKSNTFGGSLDYYFTPFITAGLEYNQVQLKGGTDKYNRAFVSKFSSIEIRGNVAVGQFIDFSYSPFLYAIRNVNAGFGIGFIGGSNNVADFGSGTFPSRQHPNDLGKSKFSGVVSFPASIGYNLNIYDAYQETRFVIGFNYKMDFTLSDDIDGYADDPRIFNNKNNDVYTTLGVSVKYLFGPKGLYYR</sequence>
<evidence type="ECO:0000313" key="2">
    <source>
        <dbReference type="EMBL" id="MBK0383752.1"/>
    </source>
</evidence>
<name>A0ABS1BLJ3_9SPHI</name>